<dbReference type="Gene3D" id="3.40.1180.10">
    <property type="entry name" value="Decaprenyl diphosphate synthase-like"/>
    <property type="match status" value="1"/>
</dbReference>
<feature type="binding site" evidence="2">
    <location>
        <position position="95"/>
    </location>
    <ligand>
        <name>substrate</name>
    </ligand>
</feature>
<dbReference type="GO" id="GO:0016094">
    <property type="term" value="P:polyprenol biosynthetic process"/>
    <property type="evidence" value="ECO:0007669"/>
    <property type="project" value="TreeGrafter"/>
</dbReference>
<gene>
    <name evidence="3" type="primary">uppS</name>
    <name evidence="3" type="ORF">GCM10010885_00110</name>
</gene>
<dbReference type="InterPro" id="IPR036424">
    <property type="entry name" value="UPP_synth-like_sf"/>
</dbReference>
<reference evidence="3" key="2">
    <citation type="submission" date="2020-09" db="EMBL/GenBank/DDBJ databases">
        <authorList>
            <person name="Sun Q."/>
            <person name="Ohkuma M."/>
        </authorList>
    </citation>
    <scope>NUCLEOTIDE SEQUENCE</scope>
    <source>
        <strain evidence="3">JCM 18487</strain>
    </source>
</reference>
<dbReference type="PANTHER" id="PTHR10291:SF0">
    <property type="entry name" value="DEHYDRODOLICHYL DIPHOSPHATE SYNTHASE 2"/>
    <property type="match status" value="1"/>
</dbReference>
<dbReference type="Pfam" id="PF01255">
    <property type="entry name" value="Prenyltransf"/>
    <property type="match status" value="1"/>
</dbReference>
<dbReference type="GO" id="GO:0008834">
    <property type="term" value="F:ditrans,polycis-undecaprenyl-diphosphate synthase [(2E,6E)-farnesyl-diphosphate specific] activity"/>
    <property type="evidence" value="ECO:0007669"/>
    <property type="project" value="TreeGrafter"/>
</dbReference>
<dbReference type="InterPro" id="IPR001441">
    <property type="entry name" value="UPP_synth-like"/>
</dbReference>
<comment type="subunit">
    <text evidence="2">Homodimer.</text>
</comment>
<dbReference type="PANTHER" id="PTHR10291">
    <property type="entry name" value="DEHYDRODOLICHYL DIPHOSPHATE SYNTHASE FAMILY MEMBER"/>
    <property type="match status" value="1"/>
</dbReference>
<evidence type="ECO:0000256" key="2">
    <source>
        <dbReference type="HAMAP-Rule" id="MF_01139"/>
    </source>
</evidence>
<dbReference type="GO" id="GO:0005829">
    <property type="term" value="C:cytosol"/>
    <property type="evidence" value="ECO:0007669"/>
    <property type="project" value="TreeGrafter"/>
</dbReference>
<feature type="binding site" evidence="2">
    <location>
        <begin position="91"/>
        <end position="93"/>
    </location>
    <ligand>
        <name>substrate</name>
    </ligand>
</feature>
<organism evidence="3 4">
    <name type="scientific">Alicyclobacillus cellulosilyticus</name>
    <dbReference type="NCBI Taxonomy" id="1003997"/>
    <lineage>
        <taxon>Bacteria</taxon>
        <taxon>Bacillati</taxon>
        <taxon>Bacillota</taxon>
        <taxon>Bacilli</taxon>
        <taxon>Bacillales</taxon>
        <taxon>Alicyclobacillaceae</taxon>
        <taxon>Alicyclobacillus</taxon>
    </lineage>
</organism>
<feature type="binding site" evidence="2">
    <location>
        <begin position="220"/>
        <end position="222"/>
    </location>
    <ligand>
        <name>substrate</name>
    </ligand>
</feature>
<feature type="binding site" evidence="2">
    <location>
        <position position="233"/>
    </location>
    <ligand>
        <name>Mg(2+)</name>
        <dbReference type="ChEBI" id="CHEBI:18420"/>
    </ligand>
</feature>
<feature type="binding site" evidence="2">
    <location>
        <position position="46"/>
    </location>
    <ligand>
        <name>Mg(2+)</name>
        <dbReference type="ChEBI" id="CHEBI:18420"/>
    </ligand>
</feature>
<dbReference type="AlphaFoldDB" id="A0A917NF08"/>
<feature type="active site" description="Proton acceptor" evidence="2">
    <location>
        <position position="94"/>
    </location>
</feature>
<dbReference type="NCBIfam" id="TIGR00055">
    <property type="entry name" value="uppS"/>
    <property type="match status" value="1"/>
</dbReference>
<protein>
    <recommendedName>
        <fullName evidence="2">Isoprenyl transferase</fullName>
        <ecNumber evidence="2">2.5.1.-</ecNumber>
    </recommendedName>
</protein>
<dbReference type="Proteomes" id="UP000637695">
    <property type="component" value="Unassembled WGS sequence"/>
</dbReference>
<name>A0A917NF08_9BACL</name>
<dbReference type="EMBL" id="BMOY01000001">
    <property type="protein sequence ID" value="GGI94577.1"/>
    <property type="molecule type" value="Genomic_DNA"/>
</dbReference>
<feature type="binding site" evidence="2">
    <location>
        <position position="51"/>
    </location>
    <ligand>
        <name>substrate</name>
    </ligand>
</feature>
<dbReference type="InterPro" id="IPR018520">
    <property type="entry name" value="UPP_synth-like_CS"/>
</dbReference>
<comment type="function">
    <text evidence="2">Catalyzes the condensation of isopentenyl diphosphate (IPP) with allylic pyrophosphates generating different type of terpenoids.</text>
</comment>
<reference evidence="3" key="1">
    <citation type="journal article" date="2014" name="Int. J. Syst. Evol. Microbiol.">
        <title>Complete genome sequence of Corynebacterium casei LMG S-19264T (=DSM 44701T), isolated from a smear-ripened cheese.</title>
        <authorList>
            <consortium name="US DOE Joint Genome Institute (JGI-PGF)"/>
            <person name="Walter F."/>
            <person name="Albersmeier A."/>
            <person name="Kalinowski J."/>
            <person name="Ruckert C."/>
        </authorList>
    </citation>
    <scope>NUCLEOTIDE SEQUENCE</scope>
    <source>
        <strain evidence="3">JCM 18487</strain>
    </source>
</reference>
<evidence type="ECO:0000313" key="3">
    <source>
        <dbReference type="EMBL" id="GGI94577.1"/>
    </source>
</evidence>
<comment type="caution">
    <text evidence="3">The sequence shown here is derived from an EMBL/GenBank/DDBJ whole genome shotgun (WGS) entry which is preliminary data.</text>
</comment>
<accession>A0A917NF08</accession>
<feature type="active site" evidence="2">
    <location>
        <position position="46"/>
    </location>
</feature>
<sequence>MRVRSPGVGEGSVRDVLKRFFKRRPRNDGGVWVEGEMPAHIAIIMDGNGRWAKRRGLPRIAGHRAGMLAMREVIRACDDLGIPCLTLYAFSTENWIRPREEVEYLMRLPEEFFRTEIDELVARGVRARFIGDTSQLPPYTQETVQRTLERTRDNQGMIVNFALNYGGRADIIWAIRSYAKDVEAGLARWEDISEATFSKYLSTRDLPDPDLIIRTSGEIRISNFLIWQAAYAELWFTDVLWPDFTRDDLLQAIRDYQRRKRRFGGLK</sequence>
<evidence type="ECO:0000256" key="1">
    <source>
        <dbReference type="ARBA" id="ARBA00022679"/>
    </source>
</evidence>
<comment type="cofactor">
    <cofactor evidence="2">
        <name>Mg(2+)</name>
        <dbReference type="ChEBI" id="CHEBI:18420"/>
    </cofactor>
    <text evidence="2">Binds 2 magnesium ions per subunit.</text>
</comment>
<dbReference type="CDD" id="cd00475">
    <property type="entry name" value="Cis_IPPS"/>
    <property type="match status" value="1"/>
</dbReference>
<dbReference type="EC" id="2.5.1.-" evidence="2"/>
<dbReference type="HAMAP" id="MF_01139">
    <property type="entry name" value="ISPT"/>
    <property type="match status" value="1"/>
</dbReference>
<keyword evidence="2" id="KW-0460">Magnesium</keyword>
<comment type="similarity">
    <text evidence="2">Belongs to the UPP synthase family.</text>
</comment>
<proteinExistence type="inferred from homology"/>
<dbReference type="FunFam" id="3.40.1180.10:FF:000001">
    <property type="entry name" value="(2E,6E)-farnesyl-diphosphate-specific ditrans,polycis-undecaprenyl-diphosphate synthase"/>
    <property type="match status" value="1"/>
</dbReference>
<dbReference type="PROSITE" id="PS01066">
    <property type="entry name" value="UPP_SYNTHASE"/>
    <property type="match status" value="1"/>
</dbReference>
<keyword evidence="1 2" id="KW-0808">Transferase</keyword>
<evidence type="ECO:0000313" key="4">
    <source>
        <dbReference type="Proteomes" id="UP000637695"/>
    </source>
</evidence>
<feature type="binding site" evidence="2">
    <location>
        <position position="59"/>
    </location>
    <ligand>
        <name>substrate</name>
    </ligand>
</feature>
<dbReference type="GO" id="GO:0000287">
    <property type="term" value="F:magnesium ion binding"/>
    <property type="evidence" value="ECO:0007669"/>
    <property type="project" value="UniProtKB-UniRule"/>
</dbReference>
<dbReference type="NCBIfam" id="NF011405">
    <property type="entry name" value="PRK14830.1"/>
    <property type="match status" value="1"/>
</dbReference>
<feature type="binding site" evidence="2">
    <location>
        <position position="214"/>
    </location>
    <ligand>
        <name>substrate</name>
    </ligand>
</feature>
<feature type="binding site" evidence="2">
    <location>
        <position position="97"/>
    </location>
    <ligand>
        <name>substrate</name>
    </ligand>
</feature>
<dbReference type="GO" id="GO:0030145">
    <property type="term" value="F:manganese ion binding"/>
    <property type="evidence" value="ECO:0007669"/>
    <property type="project" value="TreeGrafter"/>
</dbReference>
<keyword evidence="4" id="KW-1185">Reference proteome</keyword>
<feature type="binding site" evidence="2">
    <location>
        <position position="63"/>
    </location>
    <ligand>
        <name>substrate</name>
    </ligand>
</feature>
<dbReference type="SUPFAM" id="SSF64005">
    <property type="entry name" value="Undecaprenyl diphosphate synthase"/>
    <property type="match status" value="1"/>
</dbReference>
<keyword evidence="2" id="KW-0479">Metal-binding</keyword>
<feature type="binding site" evidence="2">
    <location>
        <begin position="47"/>
        <end position="50"/>
    </location>
    <ligand>
        <name>substrate</name>
    </ligand>
</feature>